<gene>
    <name evidence="12" type="ORF">KSX_38300</name>
</gene>
<dbReference type="GO" id="GO:0046872">
    <property type="term" value="F:metal ion binding"/>
    <property type="evidence" value="ECO:0007669"/>
    <property type="project" value="UniProtKB-KW"/>
</dbReference>
<organism evidence="12 13">
    <name type="scientific">Ktedonospora formicarum</name>
    <dbReference type="NCBI Taxonomy" id="2778364"/>
    <lineage>
        <taxon>Bacteria</taxon>
        <taxon>Bacillati</taxon>
        <taxon>Chloroflexota</taxon>
        <taxon>Ktedonobacteria</taxon>
        <taxon>Ktedonobacterales</taxon>
        <taxon>Ktedonobacteraceae</taxon>
        <taxon>Ktedonospora</taxon>
    </lineage>
</organism>
<comment type="subunit">
    <text evidence="4">Monomer.</text>
</comment>
<dbReference type="EMBL" id="BNJF01000001">
    <property type="protein sequence ID" value="GHO45667.1"/>
    <property type="molecule type" value="Genomic_DNA"/>
</dbReference>
<evidence type="ECO:0000256" key="3">
    <source>
        <dbReference type="ARBA" id="ARBA00005300"/>
    </source>
</evidence>
<dbReference type="InterPro" id="IPR012337">
    <property type="entry name" value="RNaseH-like_sf"/>
</dbReference>
<evidence type="ECO:0000256" key="4">
    <source>
        <dbReference type="ARBA" id="ARBA00011245"/>
    </source>
</evidence>
<dbReference type="EC" id="3.1.26.4" evidence="5"/>
<dbReference type="InterPro" id="IPR050092">
    <property type="entry name" value="RNase_H"/>
</dbReference>
<dbReference type="GO" id="GO:0003676">
    <property type="term" value="F:nucleic acid binding"/>
    <property type="evidence" value="ECO:0007669"/>
    <property type="project" value="InterPro"/>
</dbReference>
<feature type="domain" description="RNase H type-1" evidence="11">
    <location>
        <begin position="33"/>
        <end position="178"/>
    </location>
</feature>
<evidence type="ECO:0000256" key="2">
    <source>
        <dbReference type="ARBA" id="ARBA00001946"/>
    </source>
</evidence>
<evidence type="ECO:0000256" key="10">
    <source>
        <dbReference type="ARBA" id="ARBA00022842"/>
    </source>
</evidence>
<dbReference type="GO" id="GO:0004523">
    <property type="term" value="F:RNA-DNA hybrid ribonuclease activity"/>
    <property type="evidence" value="ECO:0007669"/>
    <property type="project" value="UniProtKB-EC"/>
</dbReference>
<dbReference type="Gene3D" id="3.30.420.10">
    <property type="entry name" value="Ribonuclease H-like superfamily/Ribonuclease H"/>
    <property type="match status" value="1"/>
</dbReference>
<dbReference type="PANTHER" id="PTHR10642:SF26">
    <property type="entry name" value="RIBONUCLEASE H1"/>
    <property type="match status" value="1"/>
</dbReference>
<dbReference type="SUPFAM" id="SSF53098">
    <property type="entry name" value="Ribonuclease H-like"/>
    <property type="match status" value="1"/>
</dbReference>
<dbReference type="InterPro" id="IPR002156">
    <property type="entry name" value="RNaseH_domain"/>
</dbReference>
<keyword evidence="9" id="KW-0378">Hydrolase</keyword>
<proteinExistence type="inferred from homology"/>
<keyword evidence="8" id="KW-0255">Endonuclease</keyword>
<dbReference type="AlphaFoldDB" id="A0A8J3I3T0"/>
<accession>A0A8J3I3T0</accession>
<dbReference type="PROSITE" id="PS50879">
    <property type="entry name" value="RNASE_H_1"/>
    <property type="match status" value="1"/>
</dbReference>
<comment type="catalytic activity">
    <reaction evidence="1">
        <text>Endonucleolytic cleavage to 5'-phosphomonoester.</text>
        <dbReference type="EC" id="3.1.26.4"/>
    </reaction>
</comment>
<sequence>MRAVSISNQSLEWDSVLRASVQADARKALPSLDAQGVVAFTDGACIKNPGGPAGWSALLWAAVDSQNGIVREGAACLECYGHIPRAATTTNNRAEISAVLAVLSIAPPTLPLTIYSDSEYTIKVAQGIFQMKANPDLWEIYRQLLSYRKQRPTFEWVRGHAGHKHNERADELAGLGVFDGDRAAYERWQSSQTAEAKTGLSASELAQWRRQVQMVKAFFDTQERGGRISEQERRFIDDMTKRLKKNNFAPSEKQRNWVKVLAAKYRVH</sequence>
<keyword evidence="13" id="KW-1185">Reference proteome</keyword>
<comment type="cofactor">
    <cofactor evidence="2">
        <name>Mg(2+)</name>
        <dbReference type="ChEBI" id="CHEBI:18420"/>
    </cofactor>
</comment>
<evidence type="ECO:0000256" key="1">
    <source>
        <dbReference type="ARBA" id="ARBA00000077"/>
    </source>
</evidence>
<evidence type="ECO:0000259" key="11">
    <source>
        <dbReference type="PROSITE" id="PS50879"/>
    </source>
</evidence>
<comment type="caution">
    <text evidence="12">The sequence shown here is derived from an EMBL/GenBank/DDBJ whole genome shotgun (WGS) entry which is preliminary data.</text>
</comment>
<reference evidence="12" key="1">
    <citation type="submission" date="2020-10" db="EMBL/GenBank/DDBJ databases">
        <title>Taxonomic study of unclassified bacteria belonging to the class Ktedonobacteria.</title>
        <authorList>
            <person name="Yabe S."/>
            <person name="Wang C.M."/>
            <person name="Zheng Y."/>
            <person name="Sakai Y."/>
            <person name="Cavaletti L."/>
            <person name="Monciardini P."/>
            <person name="Donadio S."/>
        </authorList>
    </citation>
    <scope>NUCLEOTIDE SEQUENCE</scope>
    <source>
        <strain evidence="12">SOSP1-1</strain>
    </source>
</reference>
<dbReference type="CDD" id="cd09278">
    <property type="entry name" value="RNase_HI_prokaryote_like"/>
    <property type="match status" value="1"/>
</dbReference>
<keyword evidence="7" id="KW-0479">Metal-binding</keyword>
<name>A0A8J3I3T0_9CHLR</name>
<protein>
    <recommendedName>
        <fullName evidence="5">ribonuclease H</fullName>
        <ecNumber evidence="5">3.1.26.4</ecNumber>
    </recommendedName>
</protein>
<dbReference type="Proteomes" id="UP000612362">
    <property type="component" value="Unassembled WGS sequence"/>
</dbReference>
<evidence type="ECO:0000256" key="8">
    <source>
        <dbReference type="ARBA" id="ARBA00022759"/>
    </source>
</evidence>
<evidence type="ECO:0000256" key="5">
    <source>
        <dbReference type="ARBA" id="ARBA00012180"/>
    </source>
</evidence>
<dbReference type="InterPro" id="IPR036397">
    <property type="entry name" value="RNaseH_sf"/>
</dbReference>
<evidence type="ECO:0000313" key="12">
    <source>
        <dbReference type="EMBL" id="GHO45667.1"/>
    </source>
</evidence>
<comment type="similarity">
    <text evidence="3">Belongs to the RNase H family.</text>
</comment>
<dbReference type="InterPro" id="IPR022892">
    <property type="entry name" value="RNaseHI"/>
</dbReference>
<evidence type="ECO:0000256" key="7">
    <source>
        <dbReference type="ARBA" id="ARBA00022723"/>
    </source>
</evidence>
<evidence type="ECO:0000313" key="13">
    <source>
        <dbReference type="Proteomes" id="UP000612362"/>
    </source>
</evidence>
<dbReference type="PANTHER" id="PTHR10642">
    <property type="entry name" value="RIBONUCLEASE H1"/>
    <property type="match status" value="1"/>
</dbReference>
<evidence type="ECO:0000256" key="9">
    <source>
        <dbReference type="ARBA" id="ARBA00022801"/>
    </source>
</evidence>
<evidence type="ECO:0000256" key="6">
    <source>
        <dbReference type="ARBA" id="ARBA00022722"/>
    </source>
</evidence>
<dbReference type="Pfam" id="PF00075">
    <property type="entry name" value="RNase_H"/>
    <property type="match status" value="1"/>
</dbReference>
<dbReference type="GO" id="GO:0043137">
    <property type="term" value="P:DNA replication, removal of RNA primer"/>
    <property type="evidence" value="ECO:0007669"/>
    <property type="project" value="TreeGrafter"/>
</dbReference>
<keyword evidence="10" id="KW-0460">Magnesium</keyword>
<keyword evidence="6" id="KW-0540">Nuclease</keyword>